<evidence type="ECO:0000313" key="2">
    <source>
        <dbReference type="Proteomes" id="UP000193963"/>
    </source>
</evidence>
<dbReference type="EMBL" id="FWFN01000014">
    <property type="protein sequence ID" value="SLN75037.1"/>
    <property type="molecule type" value="Genomic_DNA"/>
</dbReference>
<name>A0A1X7ABP9_9RHOB</name>
<evidence type="ECO:0000313" key="1">
    <source>
        <dbReference type="EMBL" id="SLN75037.1"/>
    </source>
</evidence>
<gene>
    <name evidence="1" type="ORF">PSM7751_04242</name>
</gene>
<keyword evidence="2" id="KW-1185">Reference proteome</keyword>
<dbReference type="AlphaFoldDB" id="A0A1X7ABP9"/>
<proteinExistence type="predicted"/>
<protein>
    <submittedName>
        <fullName evidence="1">Uncharacterized protein</fullName>
    </submittedName>
</protein>
<dbReference type="Proteomes" id="UP000193963">
    <property type="component" value="Unassembled WGS sequence"/>
</dbReference>
<organism evidence="1 2">
    <name type="scientific">Pseudooceanicola marinus</name>
    <dbReference type="NCBI Taxonomy" id="396013"/>
    <lineage>
        <taxon>Bacteria</taxon>
        <taxon>Pseudomonadati</taxon>
        <taxon>Pseudomonadota</taxon>
        <taxon>Alphaproteobacteria</taxon>
        <taxon>Rhodobacterales</taxon>
        <taxon>Paracoccaceae</taxon>
        <taxon>Pseudooceanicola</taxon>
    </lineage>
</organism>
<sequence length="143" mass="14524">MTITAALIHIANEQSLIAWLAANVPGVIAEDGARVAGGLARTASYPNPGQANDGPAGLYANLTAAQVAQWTALAADPALGITILGQMPYQGLGTGAALYAAVEADAEAWPLWESVATIPARKVSGEAGEVIQIPARVARPSVQ</sequence>
<reference evidence="1 2" key="1">
    <citation type="submission" date="2017-03" db="EMBL/GenBank/DDBJ databases">
        <authorList>
            <person name="Afonso C.L."/>
            <person name="Miller P.J."/>
            <person name="Scott M.A."/>
            <person name="Spackman E."/>
            <person name="Goraichik I."/>
            <person name="Dimitrov K.M."/>
            <person name="Suarez D.L."/>
            <person name="Swayne D.E."/>
        </authorList>
    </citation>
    <scope>NUCLEOTIDE SEQUENCE [LARGE SCALE GENOMIC DNA]</scope>
    <source>
        <strain evidence="1 2">CECT 7751</strain>
    </source>
</reference>
<accession>A0A1X7ABP9</accession>
<dbReference type="RefSeq" id="WP_085890244.1">
    <property type="nucleotide sequence ID" value="NZ_FWFN01000014.1"/>
</dbReference>